<evidence type="ECO:0000313" key="2">
    <source>
        <dbReference type="EMBL" id="UPT88775.1"/>
    </source>
</evidence>
<dbReference type="AlphaFoldDB" id="A0A8T5VPP3"/>
<protein>
    <submittedName>
        <fullName evidence="2">Uncharacterized protein</fullName>
    </submittedName>
</protein>
<feature type="region of interest" description="Disordered" evidence="1">
    <location>
        <begin position="18"/>
        <end position="57"/>
    </location>
</feature>
<dbReference type="RefSeq" id="WP_224580935.1">
    <property type="nucleotide sequence ID" value="NZ_CP096255.1"/>
</dbReference>
<feature type="region of interest" description="Disordered" evidence="1">
    <location>
        <begin position="383"/>
        <end position="409"/>
    </location>
</feature>
<evidence type="ECO:0000256" key="1">
    <source>
        <dbReference type="SAM" id="MobiDB-lite"/>
    </source>
</evidence>
<dbReference type="Proteomes" id="UP000551709">
    <property type="component" value="Chromosome"/>
</dbReference>
<organism evidence="2 3">
    <name type="scientific">Bradyrhizobium barranii subsp. apii</name>
    <dbReference type="NCBI Taxonomy" id="2819348"/>
    <lineage>
        <taxon>Bacteria</taxon>
        <taxon>Pseudomonadati</taxon>
        <taxon>Pseudomonadota</taxon>
        <taxon>Alphaproteobacteria</taxon>
        <taxon>Hyphomicrobiales</taxon>
        <taxon>Nitrobacteraceae</taxon>
        <taxon>Bradyrhizobium</taxon>
        <taxon>Bradyrhizobium barranii</taxon>
    </lineage>
</organism>
<feature type="compositionally biased region" description="Basic and acidic residues" evidence="1">
    <location>
        <begin position="383"/>
        <end position="400"/>
    </location>
</feature>
<gene>
    <name evidence="2" type="ORF">HAP41_0000006950</name>
</gene>
<dbReference type="EMBL" id="CP096255">
    <property type="protein sequence ID" value="UPT88775.1"/>
    <property type="molecule type" value="Genomic_DNA"/>
</dbReference>
<name>A0A8T5VPP3_9BRAD</name>
<feature type="compositionally biased region" description="Basic and acidic residues" evidence="1">
    <location>
        <begin position="561"/>
        <end position="580"/>
    </location>
</feature>
<evidence type="ECO:0000313" key="3">
    <source>
        <dbReference type="Proteomes" id="UP000551709"/>
    </source>
</evidence>
<reference evidence="2" key="2">
    <citation type="submission" date="2022-04" db="EMBL/GenBank/DDBJ databases">
        <authorList>
            <person name="Bromfield E.S.P."/>
            <person name="Cloutier S."/>
        </authorList>
    </citation>
    <scope>NUCLEOTIDE SEQUENCE</scope>
    <source>
        <strain evidence="2">1S5</strain>
    </source>
</reference>
<sequence>MDRQNFDPFNLPAWLQVEHAVSEEPQTDQAGQDGFEQHLAEANQTDSAPVASEGRDNQFYPHLSEEDRDIIDRAITQYATQKNPQPSTIKFYTQALRRLGNDLRARGQTTDLRDHRSLLDHVNSYFPRDVNMKTGVGVLRAYHDSGHIVSRGRPRTIPSAKDASSEGQPFWDEPMVALARSNVLPSEEVLINFEQEAAQSRAAKRPRKLNNSQTVVIERQPTEIATSGEGGGAMPAASALQPAESTGIVGQRDEQPLYPEDAPDILRLKDALIEGGMTSAAAKQYVSCLLGFSRWLFAKNRPSIVARMDSKSLSDGGDIHEFAGEGTKKKLLAALGHLRTLRSTGAPIVRPGRARANHNPPPPNVVLTNPESTALVGPRRLDDAAAQRNAPHEADSRLEELQEQQDDQPAPSVFGQELAAFDPEQLPQEQLRRVLDHLDDKRIPSPLSVVPEELQRLEKDLHEELHGRRDNHPAPSFSVDPEEFTFNPELFAPGELWRLLGDESASELEGGRDDQSAHPSVFVQRQVALDPEQLTPEQLRRVLDHLDDQPIPSPVSVAPEELQRLEKDLHEELHGRRDNHPAPSFSIDPEEFTFNPELFSSGELWRR</sequence>
<proteinExistence type="predicted"/>
<feature type="region of interest" description="Disordered" evidence="1">
    <location>
        <begin position="547"/>
        <end position="592"/>
    </location>
</feature>
<reference evidence="2" key="1">
    <citation type="journal article" date="2017" name="Syst. Appl. Microbiol.">
        <title>Soybeans inoculated with root zone soils of Canadian native legumes harbour diverse and novel Bradyrhizobium spp. that possess agricultural potential.</title>
        <authorList>
            <person name="Bromfield E.S.P."/>
            <person name="Cloutier S."/>
            <person name="Tambong J.T."/>
            <person name="Tran Thi T.V."/>
        </authorList>
    </citation>
    <scope>NUCLEOTIDE SEQUENCE</scope>
    <source>
        <strain evidence="2">1S5</strain>
    </source>
</reference>
<accession>A0A8T5VPP3</accession>